<sequence length="560" mass="60829">MSAQVYKSKHIPASVPAETSVWQFLLRTDVDDIPKDKVIWQEAEHPERTINYGDAPNLFARGATGLQHVLGLKPQDTILILGMNDLNWVTLAHSAVWAGIVPAGVNIVASAYELVHYITVTESRVVFCDSSAIEKVQEGIAMLPKNIAKPTVVGLGERGSLSLAFPQDFVGAKEPMPPVDLSGQDNGKFVGGICFSSGTSGKPKAVLLSHRNILAYISGSRTTVPEHVNFKEREVFYAPLSHIYGFIAALFVPALSATQMVLLRKYSFRDYISACVATKATVLRMVPPTAVAMAKDPWVTQQDLTGIHTIYCSGAVLPPEIIARLEQLMPKSSITQGYGMSEATITILKTSSAKPKAGSVGRLVSNAELRVVDDDLKDVSPGSQGEILVRGPTVFMGYKNNPEATAEAFPFQDGWLRTGDVGRIDQDGFVYLTDRKKDLIKFKGLQVPPAELEDVLLSHPLVTEAGVCATWDDAQGTEIPVAYVSLALTVAPSDRDRVLAEVRAHHDKRVAPYKKLRGGLFYLSPLPRNPTGKLLRRELPARKEAGAAARQGASQERAKL</sequence>
<evidence type="ECO:0000259" key="5">
    <source>
        <dbReference type="Pfam" id="PF00501"/>
    </source>
</evidence>
<dbReference type="PANTHER" id="PTHR24096">
    <property type="entry name" value="LONG-CHAIN-FATTY-ACID--COA LIGASE"/>
    <property type="match status" value="1"/>
</dbReference>
<feature type="region of interest" description="Disordered" evidence="3">
    <location>
        <begin position="541"/>
        <end position="560"/>
    </location>
</feature>
<dbReference type="Proteomes" id="UP000030651">
    <property type="component" value="Unassembled WGS sequence"/>
</dbReference>
<dbReference type="OMA" id="CATWNTE"/>
<feature type="domain" description="AMP-dependent synthetase/ligase" evidence="5">
    <location>
        <begin position="42"/>
        <end position="398"/>
    </location>
</feature>
<dbReference type="KEGG" id="pfy:PFICI_07715"/>
<dbReference type="GeneID" id="19272728"/>
<dbReference type="STRING" id="1229662.W3X4T3"/>
<dbReference type="GO" id="GO:0016405">
    <property type="term" value="F:CoA-ligase activity"/>
    <property type="evidence" value="ECO:0007669"/>
    <property type="project" value="TreeGrafter"/>
</dbReference>
<protein>
    <submittedName>
        <fullName evidence="7">Uncharacterized protein</fullName>
    </submittedName>
</protein>
<dbReference type="InParanoid" id="W3X4T3"/>
<keyword evidence="4" id="KW-1133">Transmembrane helix</keyword>
<keyword evidence="8" id="KW-1185">Reference proteome</keyword>
<keyword evidence="2" id="KW-0436">Ligase</keyword>
<dbReference type="InterPro" id="IPR025110">
    <property type="entry name" value="AMP-bd_C"/>
</dbReference>
<dbReference type="InterPro" id="IPR000873">
    <property type="entry name" value="AMP-dep_synth/lig_dom"/>
</dbReference>
<dbReference type="EMBL" id="KI912113">
    <property type="protein sequence ID" value="ETS80186.1"/>
    <property type="molecule type" value="Genomic_DNA"/>
</dbReference>
<name>W3X4T3_PESFW</name>
<evidence type="ECO:0000256" key="4">
    <source>
        <dbReference type="SAM" id="Phobius"/>
    </source>
</evidence>
<dbReference type="AlphaFoldDB" id="W3X4T3"/>
<evidence type="ECO:0000256" key="1">
    <source>
        <dbReference type="ARBA" id="ARBA00006432"/>
    </source>
</evidence>
<dbReference type="SUPFAM" id="SSF56801">
    <property type="entry name" value="Acetyl-CoA synthetase-like"/>
    <property type="match status" value="1"/>
</dbReference>
<organism evidence="7 8">
    <name type="scientific">Pestalotiopsis fici (strain W106-1 / CGMCC3.15140)</name>
    <dbReference type="NCBI Taxonomy" id="1229662"/>
    <lineage>
        <taxon>Eukaryota</taxon>
        <taxon>Fungi</taxon>
        <taxon>Dikarya</taxon>
        <taxon>Ascomycota</taxon>
        <taxon>Pezizomycotina</taxon>
        <taxon>Sordariomycetes</taxon>
        <taxon>Xylariomycetidae</taxon>
        <taxon>Amphisphaeriales</taxon>
        <taxon>Sporocadaceae</taxon>
        <taxon>Pestalotiopsis</taxon>
    </lineage>
</organism>
<dbReference type="Pfam" id="PF00501">
    <property type="entry name" value="AMP-binding"/>
    <property type="match status" value="1"/>
</dbReference>
<keyword evidence="4" id="KW-0472">Membrane</keyword>
<reference evidence="8" key="1">
    <citation type="journal article" date="2015" name="BMC Genomics">
        <title>Genomic and transcriptomic analysis of the endophytic fungus Pestalotiopsis fici reveals its lifestyle and high potential for synthesis of natural products.</title>
        <authorList>
            <person name="Wang X."/>
            <person name="Zhang X."/>
            <person name="Liu L."/>
            <person name="Xiang M."/>
            <person name="Wang W."/>
            <person name="Sun X."/>
            <person name="Che Y."/>
            <person name="Guo L."/>
            <person name="Liu G."/>
            <person name="Guo L."/>
            <person name="Wang C."/>
            <person name="Yin W.B."/>
            <person name="Stadler M."/>
            <person name="Zhang X."/>
            <person name="Liu X."/>
        </authorList>
    </citation>
    <scope>NUCLEOTIDE SEQUENCE [LARGE SCALE GENOMIC DNA]</scope>
    <source>
        <strain evidence="8">W106-1 / CGMCC3.15140</strain>
    </source>
</reference>
<dbReference type="Gene3D" id="3.30.300.30">
    <property type="match status" value="1"/>
</dbReference>
<evidence type="ECO:0000256" key="2">
    <source>
        <dbReference type="ARBA" id="ARBA00022598"/>
    </source>
</evidence>
<comment type="similarity">
    <text evidence="1">Belongs to the ATP-dependent AMP-binding enzyme family.</text>
</comment>
<dbReference type="OrthoDB" id="1898221at2759"/>
<dbReference type="InterPro" id="IPR045851">
    <property type="entry name" value="AMP-bd_C_sf"/>
</dbReference>
<proteinExistence type="inferred from homology"/>
<keyword evidence="4" id="KW-0812">Transmembrane</keyword>
<dbReference type="InterPro" id="IPR020845">
    <property type="entry name" value="AMP-binding_CS"/>
</dbReference>
<dbReference type="RefSeq" id="XP_007834487.1">
    <property type="nucleotide sequence ID" value="XM_007836296.1"/>
</dbReference>
<dbReference type="eggNOG" id="KOG1176">
    <property type="taxonomic scope" value="Eukaryota"/>
</dbReference>
<dbReference type="HOGENOM" id="CLU_000022_59_2_1"/>
<dbReference type="PANTHER" id="PTHR24096:SF149">
    <property type="entry name" value="AMP-BINDING DOMAIN-CONTAINING PROTEIN-RELATED"/>
    <property type="match status" value="1"/>
</dbReference>
<evidence type="ECO:0000313" key="7">
    <source>
        <dbReference type="EMBL" id="ETS80186.1"/>
    </source>
</evidence>
<dbReference type="Gene3D" id="3.40.50.12780">
    <property type="entry name" value="N-terminal domain of ligase-like"/>
    <property type="match status" value="1"/>
</dbReference>
<evidence type="ECO:0000313" key="8">
    <source>
        <dbReference type="Proteomes" id="UP000030651"/>
    </source>
</evidence>
<accession>W3X4T3</accession>
<dbReference type="Pfam" id="PF13193">
    <property type="entry name" value="AMP-binding_C"/>
    <property type="match status" value="1"/>
</dbReference>
<feature type="domain" description="AMP-binding enzyme C-terminal" evidence="6">
    <location>
        <begin position="451"/>
        <end position="533"/>
    </location>
</feature>
<dbReference type="PROSITE" id="PS00455">
    <property type="entry name" value="AMP_BINDING"/>
    <property type="match status" value="1"/>
</dbReference>
<feature type="transmembrane region" description="Helical" evidence="4">
    <location>
        <begin position="243"/>
        <end position="263"/>
    </location>
</feature>
<gene>
    <name evidence="7" type="ORF">PFICI_07715</name>
</gene>
<evidence type="ECO:0000256" key="3">
    <source>
        <dbReference type="SAM" id="MobiDB-lite"/>
    </source>
</evidence>
<evidence type="ECO:0000259" key="6">
    <source>
        <dbReference type="Pfam" id="PF13193"/>
    </source>
</evidence>
<dbReference type="InterPro" id="IPR042099">
    <property type="entry name" value="ANL_N_sf"/>
</dbReference>